<evidence type="ECO:0000313" key="1">
    <source>
        <dbReference type="EMBL" id="POS81991.1"/>
    </source>
</evidence>
<dbReference type="AlphaFoldDB" id="A0A2S4PIY5"/>
<dbReference type="Proteomes" id="UP000237438">
    <property type="component" value="Unassembled WGS sequence"/>
</dbReference>
<accession>A0A2S4PIY5</accession>
<sequence length="264" mass="29806">MVDVPMDLSSNNDALPNHPVWRNLLDNWELIVSKSTLRRFALPLDIPRVVNTYLVNAHSVGKCSTKNSTPIDFEELYPPSVTDLQARLIEEAVCLGQGLCLESVPPPPTPGNNKILGEKSEVLKIPNVSVPEKFDGTRSKFDSFTTNLQLQFRSDPYAFQSEESRIIYAGTMLPRKFDDFATICIALDNEIYARMREKKSYNQSTPISHKLPTPFNNLPLVDKPHIVQQNKPEIHFDPMELDNSEAGKAARRAYRKANNLCGYC</sequence>
<name>A0A2S4PIY5_9PEZI</name>
<keyword evidence="2" id="KW-1185">Reference proteome</keyword>
<gene>
    <name evidence="1" type="ORF">EPUL_006337</name>
</gene>
<dbReference type="EMBL" id="PEDP01005224">
    <property type="protein sequence ID" value="POS81991.1"/>
    <property type="molecule type" value="Genomic_DNA"/>
</dbReference>
<reference evidence="1 2" key="1">
    <citation type="submission" date="2017-10" db="EMBL/GenBank/DDBJ databases">
        <title>Development of genomic resources for the powdery mildew, Erysiphe pulchra.</title>
        <authorList>
            <person name="Wadl P.A."/>
            <person name="Mack B.M."/>
            <person name="Moore G."/>
            <person name="Beltz S.B."/>
        </authorList>
    </citation>
    <scope>NUCLEOTIDE SEQUENCE [LARGE SCALE GENOMIC DNA]</scope>
    <source>
        <strain evidence="1">Cflorida</strain>
    </source>
</reference>
<dbReference type="OrthoDB" id="10447450at2759"/>
<comment type="caution">
    <text evidence="1">The sequence shown here is derived from an EMBL/GenBank/DDBJ whole genome shotgun (WGS) entry which is preliminary data.</text>
</comment>
<proteinExistence type="predicted"/>
<evidence type="ECO:0000313" key="2">
    <source>
        <dbReference type="Proteomes" id="UP000237438"/>
    </source>
</evidence>
<protein>
    <submittedName>
        <fullName evidence="1">Uncharacterized protein</fullName>
    </submittedName>
</protein>
<organism evidence="1 2">
    <name type="scientific">Erysiphe pulchra</name>
    <dbReference type="NCBI Taxonomy" id="225359"/>
    <lineage>
        <taxon>Eukaryota</taxon>
        <taxon>Fungi</taxon>
        <taxon>Dikarya</taxon>
        <taxon>Ascomycota</taxon>
        <taxon>Pezizomycotina</taxon>
        <taxon>Leotiomycetes</taxon>
        <taxon>Erysiphales</taxon>
        <taxon>Erysiphaceae</taxon>
        <taxon>Erysiphe</taxon>
    </lineage>
</organism>